<protein>
    <submittedName>
        <fullName evidence="2">Beta-lactamase/transpeptidase-like protein</fullName>
    </submittedName>
</protein>
<dbReference type="PANTHER" id="PTHR43283:SF3">
    <property type="entry name" value="BETA-LACTAMASE FAMILY PROTEIN (AFU_ORTHOLOGUE AFUA_5G07500)"/>
    <property type="match status" value="1"/>
</dbReference>
<evidence type="ECO:0000313" key="3">
    <source>
        <dbReference type="Proteomes" id="UP001149165"/>
    </source>
</evidence>
<dbReference type="Gene3D" id="3.40.710.10">
    <property type="entry name" value="DD-peptidase/beta-lactamase superfamily"/>
    <property type="match status" value="1"/>
</dbReference>
<proteinExistence type="predicted"/>
<dbReference type="Proteomes" id="UP001149165">
    <property type="component" value="Unassembled WGS sequence"/>
</dbReference>
<sequence length="423" mass="46792">MREIVLPVDISAKAKSEIRDLVNDNCGDGVDMLPFLGVCVVGDGVHTRKALFSHAQFSQNVPLGNSRRDMCWLASCTKLVTSIACMQLVEKGVLLFDDADQLETLCPELKKIQIAQDDGSVIGKGGRITLRMLMTHTAGFGYSFLNPKLLAYCQQYGQETGKINEFNEFSGDASHFQQPLVNIPGEMFEYGISMDWVGIAIERVAHLSLNEYMQTHIFEPLGIQDLTMFPSVELQERLVGFWERDEEGHVAQRSFPLKPQSEETSGSFCSGGAGLFGSLEEFSKILATLLCDGISPATGNKILQQATVKEMFRNQLEKWPNFARRHLPAVKPDLVYPAGALYPPCEAPTPQGWGLSFMISPGPTGRSNTTASWSGLSNVFWWCDRENHVAGIVGSQLLPFADPQTASLWVSTEQKVYEGLRQE</sequence>
<evidence type="ECO:0000313" key="2">
    <source>
        <dbReference type="EMBL" id="KAJ5097487.1"/>
    </source>
</evidence>
<keyword evidence="3" id="KW-1185">Reference proteome</keyword>
<gene>
    <name evidence="2" type="ORF">N7456_008208</name>
</gene>
<dbReference type="SUPFAM" id="SSF56601">
    <property type="entry name" value="beta-lactamase/transpeptidase-like"/>
    <property type="match status" value="1"/>
</dbReference>
<name>A0A9W9KA13_9EURO</name>
<dbReference type="InterPro" id="IPR012338">
    <property type="entry name" value="Beta-lactam/transpept-like"/>
</dbReference>
<dbReference type="AlphaFoldDB" id="A0A9W9KA13"/>
<dbReference type="InterPro" id="IPR001466">
    <property type="entry name" value="Beta-lactam-related"/>
</dbReference>
<reference evidence="2" key="1">
    <citation type="submission" date="2022-11" db="EMBL/GenBank/DDBJ databases">
        <authorList>
            <person name="Petersen C."/>
        </authorList>
    </citation>
    <scope>NUCLEOTIDE SEQUENCE</scope>
    <source>
        <strain evidence="2">IBT 30069</strain>
    </source>
</reference>
<dbReference type="PANTHER" id="PTHR43283">
    <property type="entry name" value="BETA-LACTAMASE-RELATED"/>
    <property type="match status" value="1"/>
</dbReference>
<organism evidence="2 3">
    <name type="scientific">Penicillium angulare</name>
    <dbReference type="NCBI Taxonomy" id="116970"/>
    <lineage>
        <taxon>Eukaryota</taxon>
        <taxon>Fungi</taxon>
        <taxon>Dikarya</taxon>
        <taxon>Ascomycota</taxon>
        <taxon>Pezizomycotina</taxon>
        <taxon>Eurotiomycetes</taxon>
        <taxon>Eurotiomycetidae</taxon>
        <taxon>Eurotiales</taxon>
        <taxon>Aspergillaceae</taxon>
        <taxon>Penicillium</taxon>
    </lineage>
</organism>
<comment type="caution">
    <text evidence="2">The sequence shown here is derived from an EMBL/GenBank/DDBJ whole genome shotgun (WGS) entry which is preliminary data.</text>
</comment>
<dbReference type="OrthoDB" id="428260at2759"/>
<dbReference type="InterPro" id="IPR050789">
    <property type="entry name" value="Diverse_Enzym_Activities"/>
</dbReference>
<dbReference type="Pfam" id="PF00144">
    <property type="entry name" value="Beta-lactamase"/>
    <property type="match status" value="1"/>
</dbReference>
<reference evidence="2" key="2">
    <citation type="journal article" date="2023" name="IMA Fungus">
        <title>Comparative genomic study of the Penicillium genus elucidates a diverse pangenome and 15 lateral gene transfer events.</title>
        <authorList>
            <person name="Petersen C."/>
            <person name="Sorensen T."/>
            <person name="Nielsen M.R."/>
            <person name="Sondergaard T.E."/>
            <person name="Sorensen J.L."/>
            <person name="Fitzpatrick D.A."/>
            <person name="Frisvad J.C."/>
            <person name="Nielsen K.L."/>
        </authorList>
    </citation>
    <scope>NUCLEOTIDE SEQUENCE</scope>
    <source>
        <strain evidence="2">IBT 30069</strain>
    </source>
</reference>
<dbReference type="EMBL" id="JAPQKH010000005">
    <property type="protein sequence ID" value="KAJ5097487.1"/>
    <property type="molecule type" value="Genomic_DNA"/>
</dbReference>
<accession>A0A9W9KA13</accession>
<evidence type="ECO:0000259" key="1">
    <source>
        <dbReference type="Pfam" id="PF00144"/>
    </source>
</evidence>
<feature type="domain" description="Beta-lactamase-related" evidence="1">
    <location>
        <begin position="37"/>
        <end position="399"/>
    </location>
</feature>